<gene>
    <name evidence="2" type="ORF">BL240_10375</name>
</gene>
<feature type="region of interest" description="Disordered" evidence="1">
    <location>
        <begin position="69"/>
        <end position="89"/>
    </location>
</feature>
<organism evidence="2 3">
    <name type="scientific">Pseudomonas putida</name>
    <name type="common">Arthrobacter siderocapsulatus</name>
    <dbReference type="NCBI Taxonomy" id="303"/>
    <lineage>
        <taxon>Bacteria</taxon>
        <taxon>Pseudomonadati</taxon>
        <taxon>Pseudomonadota</taxon>
        <taxon>Gammaproteobacteria</taxon>
        <taxon>Pseudomonadales</taxon>
        <taxon>Pseudomonadaceae</taxon>
        <taxon>Pseudomonas</taxon>
    </lineage>
</organism>
<protein>
    <submittedName>
        <fullName evidence="2">Uncharacterized protein</fullName>
    </submittedName>
</protein>
<dbReference type="EMBL" id="CP018743">
    <property type="protein sequence ID" value="APO81822.1"/>
    <property type="molecule type" value="Genomic_DNA"/>
</dbReference>
<evidence type="ECO:0000313" key="3">
    <source>
        <dbReference type="Proteomes" id="UP000185146"/>
    </source>
</evidence>
<evidence type="ECO:0000313" key="2">
    <source>
        <dbReference type="EMBL" id="APO81822.1"/>
    </source>
</evidence>
<name>A0A1L5PNT7_PSEPU</name>
<accession>A0A1L5PNT7</accession>
<dbReference type="AlphaFoldDB" id="A0A1L5PNT7"/>
<reference evidence="2 3" key="1">
    <citation type="submission" date="2016-12" db="EMBL/GenBank/DDBJ databases">
        <title>Draft Genome Sequence of Mercury Resistant Pseudomonas DRA525.</title>
        <authorList>
            <person name="Drace K.M."/>
        </authorList>
    </citation>
    <scope>NUCLEOTIDE SEQUENCE [LARGE SCALE GENOMIC DNA]</scope>
    <source>
        <strain evidence="2 3">DRA525</strain>
    </source>
</reference>
<sequence length="89" mass="9772">MNPLPQVQRQLEARAVPVGVGAPAKQATRWMAPALPVFAGMPAPTGTAQLQMLMIVHTFVWLMAPSIENGRYHPPPTPHNLRPTRTGHY</sequence>
<dbReference type="Proteomes" id="UP000185146">
    <property type="component" value="Chromosome"/>
</dbReference>
<evidence type="ECO:0000256" key="1">
    <source>
        <dbReference type="SAM" id="MobiDB-lite"/>
    </source>
</evidence>
<proteinExistence type="predicted"/>